<accession>A0A0F5IJ51</accession>
<dbReference type="Gene3D" id="3.20.20.80">
    <property type="entry name" value="Glycosidases"/>
    <property type="match status" value="1"/>
</dbReference>
<dbReference type="PATRIC" id="fig|927665.4.peg.4959"/>
<gene>
    <name evidence="1" type="ORF">HMPREF1535_04835</name>
</gene>
<dbReference type="STRING" id="927665.HMPREF1535_04835"/>
<name>A0A0F5IJ51_9BACT</name>
<protein>
    <submittedName>
        <fullName evidence="1">Uncharacterized protein</fullName>
    </submittedName>
</protein>
<reference evidence="1 2" key="1">
    <citation type="submission" date="2013-04" db="EMBL/GenBank/DDBJ databases">
        <title>The Genome Sequence of Parabacteroides goldsteinii DSM 19448.</title>
        <authorList>
            <consortium name="The Broad Institute Genomics Platform"/>
            <person name="Earl A."/>
            <person name="Ward D."/>
            <person name="Feldgarden M."/>
            <person name="Gevers D."/>
            <person name="Martens E."/>
            <person name="Sakamoto M."/>
            <person name="Benno Y."/>
            <person name="Song Y."/>
            <person name="Liu C."/>
            <person name="Lee J."/>
            <person name="Bolanos M."/>
            <person name="Vaisanen M.L."/>
            <person name="Finegold S.M."/>
            <person name="Walker B."/>
            <person name="Young S."/>
            <person name="Zeng Q."/>
            <person name="Gargeya S."/>
            <person name="Fitzgerald M."/>
            <person name="Haas B."/>
            <person name="Abouelleil A."/>
            <person name="Allen A.W."/>
            <person name="Alvarado L."/>
            <person name="Arachchi H.M."/>
            <person name="Berlin A.M."/>
            <person name="Chapman S.B."/>
            <person name="Gainer-Dewar J."/>
            <person name="Goldberg J."/>
            <person name="Griggs A."/>
            <person name="Gujja S."/>
            <person name="Hansen M."/>
            <person name="Howarth C."/>
            <person name="Imamovic A."/>
            <person name="Ireland A."/>
            <person name="Larimer J."/>
            <person name="McCowan C."/>
            <person name="Murphy C."/>
            <person name="Pearson M."/>
            <person name="Poon T.W."/>
            <person name="Priest M."/>
            <person name="Roberts A."/>
            <person name="Saif S."/>
            <person name="Shea T."/>
            <person name="Sisk P."/>
            <person name="Sykes S."/>
            <person name="Wortman J."/>
            <person name="Nusbaum C."/>
            <person name="Birren B."/>
        </authorList>
    </citation>
    <scope>NUCLEOTIDE SEQUENCE [LARGE SCALE GENOMIC DNA]</scope>
    <source>
        <strain evidence="1 2">DSM 19448</strain>
    </source>
</reference>
<evidence type="ECO:0000313" key="1">
    <source>
        <dbReference type="EMBL" id="KKB45551.1"/>
    </source>
</evidence>
<dbReference type="Proteomes" id="UP000033047">
    <property type="component" value="Unassembled WGS sequence"/>
</dbReference>
<evidence type="ECO:0000313" key="2">
    <source>
        <dbReference type="Proteomes" id="UP000033047"/>
    </source>
</evidence>
<organism evidence="1 2">
    <name type="scientific">Parabacteroides goldsteinii DSM 19448 = WAL 12034</name>
    <dbReference type="NCBI Taxonomy" id="927665"/>
    <lineage>
        <taxon>Bacteria</taxon>
        <taxon>Pseudomonadati</taxon>
        <taxon>Bacteroidota</taxon>
        <taxon>Bacteroidia</taxon>
        <taxon>Bacteroidales</taxon>
        <taxon>Tannerellaceae</taxon>
        <taxon>Parabacteroides</taxon>
    </lineage>
</organism>
<dbReference type="EMBL" id="AQHV01000028">
    <property type="protein sequence ID" value="KKB45551.1"/>
    <property type="molecule type" value="Genomic_DNA"/>
</dbReference>
<dbReference type="HOGENOM" id="CLU_356744_0_0_10"/>
<dbReference type="AlphaFoldDB" id="A0A0F5IJ51"/>
<proteinExistence type="predicted"/>
<sequence length="786" mass="89650">MGYFYKFIFLSGFLLFINIAMQSQNLESSYLRGDANVQFRWRFGYSEYPINRSSRTDLEDVTKGRYAWYDGLLWSGAYKDWQDRTIHGVSLLFRGGSPYARTIRCISDLVPFSHSGYAKTFVIPLSYGIGSEERLSFSLTVTGQESETIVMNLYPKKVVEATSGNLKVSFKALRIDTSPNERPVTKVMGVLYVRVYPTLLKYGNRMVFEFNSLTHHMDIESSMCIGSLWEDLSKTDADNAWKESGLTETKLEEGYRRHIENLEKWDEKVKRVSAGLDKEGTIEVSCNAKVFSWDRGERRVQAYSGNPVKDYQYGEVTDKIEKMALSVTGQMKGNFSLFRYQHHQLPWKEDNPALLDSADIVYMDQWLKVAALTADEVVLDMQISPVTKAYKVASKMGTIPLPEEGIPGYSWEDLTLGYQTAIAHAKKVCPQLKIVQMPYEYDNISGSECHMDAHYSIFKCLYKAVNNVSKGLKKKEQVEVAGLGSNTPYHWDFIDGFLKRYRADTNPDKRLDYITWHNYLFPGTAPNIAQGFKSKINEILAKYDILPDLKILVDESGLAEPSTIEDLSDMEGACRKEAAMACFASTVHYWYLKEEGNFLPITGGGFHFGLLTYGNQNVISPYAKGMILRNSLFDKMIPSVSYPYDKDGYGLYSQATADKNEYRILVWTASPSIFYEKATPLAFPDAKIVLKDIPEMFEGKNVLVEIESIDPEEKKSLEILRQEKCQTLPLTRGADRYYIDFTDEEAEILNSIPVEKRMLTVNGKKLVVPLDIRPYSMYLLKIKLDE</sequence>
<dbReference type="InterPro" id="IPR017853">
    <property type="entry name" value="GH"/>
</dbReference>
<comment type="caution">
    <text evidence="1">The sequence shown here is derived from an EMBL/GenBank/DDBJ whole genome shotgun (WGS) entry which is preliminary data.</text>
</comment>
<dbReference type="SUPFAM" id="SSF51445">
    <property type="entry name" value="(Trans)glycosidases"/>
    <property type="match status" value="1"/>
</dbReference>